<protein>
    <recommendedName>
        <fullName evidence="5">C2 domain-containing protein</fullName>
    </recommendedName>
</protein>
<dbReference type="PANTHER" id="PTHR45911">
    <property type="entry name" value="C2 DOMAIN-CONTAINING PROTEIN"/>
    <property type="match status" value="1"/>
</dbReference>
<keyword evidence="4" id="KW-0106">Calcium</keyword>
<dbReference type="CDD" id="cd00030">
    <property type="entry name" value="C2"/>
    <property type="match status" value="5"/>
</dbReference>
<evidence type="ECO:0000256" key="4">
    <source>
        <dbReference type="ARBA" id="ARBA00022837"/>
    </source>
</evidence>
<keyword evidence="3" id="KW-0677">Repeat</keyword>
<keyword evidence="2" id="KW-0479">Metal-binding</keyword>
<dbReference type="Proteomes" id="UP001165060">
    <property type="component" value="Unassembled WGS sequence"/>
</dbReference>
<keyword evidence="1" id="KW-0433">Leucine-rich repeat</keyword>
<dbReference type="EMBL" id="BRYB01002015">
    <property type="protein sequence ID" value="GMI38156.1"/>
    <property type="molecule type" value="Genomic_DNA"/>
</dbReference>
<feature type="domain" description="C2" evidence="5">
    <location>
        <begin position="309"/>
        <end position="430"/>
    </location>
</feature>
<dbReference type="Pfam" id="PF00168">
    <property type="entry name" value="C2"/>
    <property type="match status" value="6"/>
</dbReference>
<name>A0ABQ6N2R4_9STRA</name>
<sequence length="1204" mass="134409">MPDLRTLTVTLIEAKDVVACDKGGTSDPYCKLELFDAVTNKACSGESFKSKTKKKTLNPQWGESYDFGKKGCNLESRSQPLLVLNMWDSDTFSSEEMGRVTIELKDLPQGTDVTDKWYPLGNTEKATSITGQVHLSFKYSAALLTEMPVDMNDPPMSIEDQDPDGKPNELHVLLIKATGCKVMDKNLLSKGGSSDPMMTFSMGGDDKQKSSVKKKNLSPVWEEKFKFAVSSTEAVLTCVMDDYDMGSGNDFMGKFEVPMADLGSKQEVRQWYTLTEEDGNAEHDIGSVLLSVKWIHNKDLISPVDKPVDYNDPPFAVVDHDPAKEPNELNVFIIKAYKIKIMDKNLLSKGGSTDPVFSMVLGEESLKTKVIKKNLNPEYNEKFTLGMRSAAGSLKVVCDDYDMGSGNDFVGQCEIPLEGLADRKEVRAWYALGDTENKVGADIGHVLVAVQWVFNPERLSPVDQPLDWNNPAFECKDEVDEPVLNELNIFLIKAYGLKVMDKNMFSKGGSSDPMVSFTIGDEIMKSTTKKKTLEPVWEEKFQLPVKSTTATLTCTVDDYDMASGNDFMGKFEVPLADLADRQEHRQWYAMCGEDGLETADIGHVLLAFKWIHNPARLSPVDIPVDYTNPPMEVIDADPQRRPNELVVFLIKAWGLKVMDKNMFSKGGSSDPLVNFSGIGEEKQKSTTKKKTLEPEWNETFRFPVKNNKAKLSVVVDDYDMASGNDFMGKFEMNVADFENRQEIRQWYHLCAEDGTHGADIGSVLIGARWVFNPELLGPVDQPVNFAEPYLEAVNDHVENEHGFPLNELVMVIIRAWGLPVMDKNLFSKGGSSDPMCTVTCGNHAPQKTEIVKKNLNPEWNASFRWNIHEDDLHDTTVKFVVDDYDMASGNDFMGKFEFDTSELLDGVERRQWHPLTDETPDEVEDAGQDLGHVLVGYRLIHNPAFAPPPPEPEEVEEYVPPPPPELTPFEKRLKKCMEMLAGESLNLAKLELTTLPEEVNALTDLKGLNLRGNQLSYVSPATFSSLAGMAQLNMSLNAFSVIPDGLSSLSNLVRLVVSDNQLSALPIDLFAMPKLCELYAERNFIRDLPKGISVALNMTKLMLAGNQLTAVPDEVAEMPALQTFDVRNNPLNEGDMGTGVRKIYDSTVLHISKSSRRGLVSRALKVRTMVEENRERQLRLFAEQEKAAKRAEINKAKEGKKGKR</sequence>
<gene>
    <name evidence="6" type="ORF">TeGR_g14388</name>
</gene>
<organism evidence="6 7">
    <name type="scientific">Tetraparma gracilis</name>
    <dbReference type="NCBI Taxonomy" id="2962635"/>
    <lineage>
        <taxon>Eukaryota</taxon>
        <taxon>Sar</taxon>
        <taxon>Stramenopiles</taxon>
        <taxon>Ochrophyta</taxon>
        <taxon>Bolidophyceae</taxon>
        <taxon>Parmales</taxon>
        <taxon>Triparmaceae</taxon>
        <taxon>Tetraparma</taxon>
    </lineage>
</organism>
<dbReference type="InterPro" id="IPR003591">
    <property type="entry name" value="Leu-rich_rpt_typical-subtyp"/>
</dbReference>
<feature type="domain" description="C2" evidence="5">
    <location>
        <begin position="789"/>
        <end position="913"/>
    </location>
</feature>
<dbReference type="SUPFAM" id="SSF52058">
    <property type="entry name" value="L domain-like"/>
    <property type="match status" value="1"/>
</dbReference>
<evidence type="ECO:0000256" key="2">
    <source>
        <dbReference type="ARBA" id="ARBA00022723"/>
    </source>
</evidence>
<evidence type="ECO:0000313" key="6">
    <source>
        <dbReference type="EMBL" id="GMI38156.1"/>
    </source>
</evidence>
<keyword evidence="7" id="KW-1185">Reference proteome</keyword>
<evidence type="ECO:0000259" key="5">
    <source>
        <dbReference type="PROSITE" id="PS50004"/>
    </source>
</evidence>
<feature type="domain" description="C2" evidence="5">
    <location>
        <begin position="150"/>
        <end position="272"/>
    </location>
</feature>
<feature type="domain" description="C2" evidence="5">
    <location>
        <begin position="626"/>
        <end position="747"/>
    </location>
</feature>
<comment type="caution">
    <text evidence="6">The sequence shown here is derived from an EMBL/GenBank/DDBJ whole genome shotgun (WGS) entry which is preliminary data.</text>
</comment>
<reference evidence="6 7" key="1">
    <citation type="journal article" date="2023" name="Commun. Biol.">
        <title>Genome analysis of Parmales, the sister group of diatoms, reveals the evolutionary specialization of diatoms from phago-mixotrophs to photoautotrophs.</title>
        <authorList>
            <person name="Ban H."/>
            <person name="Sato S."/>
            <person name="Yoshikawa S."/>
            <person name="Yamada K."/>
            <person name="Nakamura Y."/>
            <person name="Ichinomiya M."/>
            <person name="Sato N."/>
            <person name="Blanc-Mathieu R."/>
            <person name="Endo H."/>
            <person name="Kuwata A."/>
            <person name="Ogata H."/>
        </authorList>
    </citation>
    <scope>NUCLEOTIDE SEQUENCE [LARGE SCALE GENOMIC DNA]</scope>
</reference>
<dbReference type="InterPro" id="IPR000008">
    <property type="entry name" value="C2_dom"/>
</dbReference>
<evidence type="ECO:0000256" key="3">
    <source>
        <dbReference type="ARBA" id="ARBA00022737"/>
    </source>
</evidence>
<evidence type="ECO:0000256" key="1">
    <source>
        <dbReference type="ARBA" id="ARBA00022614"/>
    </source>
</evidence>
<dbReference type="Gene3D" id="2.60.40.150">
    <property type="entry name" value="C2 domain"/>
    <property type="match status" value="6"/>
</dbReference>
<dbReference type="InterPro" id="IPR035892">
    <property type="entry name" value="C2_domain_sf"/>
</dbReference>
<dbReference type="PROSITE" id="PS50004">
    <property type="entry name" value="C2"/>
    <property type="match status" value="6"/>
</dbReference>
<feature type="domain" description="C2" evidence="5">
    <location>
        <begin position="467"/>
        <end position="588"/>
    </location>
</feature>
<dbReference type="SMART" id="SM00239">
    <property type="entry name" value="C2"/>
    <property type="match status" value="6"/>
</dbReference>
<dbReference type="SMART" id="SM00369">
    <property type="entry name" value="LRR_TYP"/>
    <property type="match status" value="4"/>
</dbReference>
<dbReference type="Gene3D" id="3.80.10.10">
    <property type="entry name" value="Ribonuclease Inhibitor"/>
    <property type="match status" value="1"/>
</dbReference>
<feature type="domain" description="C2" evidence="5">
    <location>
        <begin position="1"/>
        <end position="118"/>
    </location>
</feature>
<dbReference type="SUPFAM" id="SSF49562">
    <property type="entry name" value="C2 domain (Calcium/lipid-binding domain, CaLB)"/>
    <property type="match status" value="6"/>
</dbReference>
<proteinExistence type="predicted"/>
<dbReference type="InterPro" id="IPR032675">
    <property type="entry name" value="LRR_dom_sf"/>
</dbReference>
<evidence type="ECO:0000313" key="7">
    <source>
        <dbReference type="Proteomes" id="UP001165060"/>
    </source>
</evidence>
<accession>A0ABQ6N2R4</accession>